<name>Q0MX08_BAMOL</name>
<protein>
    <submittedName>
        <fullName evidence="1">Uncharacterized protein</fullName>
    </submittedName>
</protein>
<organism evidence="1">
    <name type="scientific">Bambusa oldhamii</name>
    <name type="common">Giant timber bamboo</name>
    <dbReference type="NCBI Taxonomy" id="58923"/>
    <lineage>
        <taxon>Eukaryota</taxon>
        <taxon>Viridiplantae</taxon>
        <taxon>Streptophyta</taxon>
        <taxon>Embryophyta</taxon>
        <taxon>Tracheophyta</taxon>
        <taxon>Spermatophyta</taxon>
        <taxon>Magnoliopsida</taxon>
        <taxon>Liliopsida</taxon>
        <taxon>Poales</taxon>
        <taxon>Poaceae</taxon>
        <taxon>BOP clade</taxon>
        <taxon>Bambusoideae</taxon>
        <taxon>Bambusodae</taxon>
        <taxon>Bambuseae</taxon>
        <taxon>Bambusinae</taxon>
        <taxon>Bambusa</taxon>
    </lineage>
</organism>
<proteinExistence type="evidence at transcript level"/>
<evidence type="ECO:0000313" key="1">
    <source>
        <dbReference type="EMBL" id="ABI15169.1"/>
    </source>
</evidence>
<dbReference type="AlphaFoldDB" id="Q0MX08"/>
<dbReference type="EMBL" id="DQ834730">
    <property type="protein sequence ID" value="ABI15169.1"/>
    <property type="molecule type" value="mRNA"/>
</dbReference>
<sequence>MKPFFHSKWRLSRDFLPISPANILINRCTRMTNLQSSEKGEGISSHLHMLAGESGCSQGFLCFISRFSFGDAQDKRFLVPCSSRRSDAIIIIPTPMDSLTWIQEVKLHNLQQKMLHTGTELYPHIYKHMFHFLCVRFSNGKSYISGILF</sequence>
<reference evidence="1" key="1">
    <citation type="submission" date="2006-06" db="EMBL/GenBank/DDBJ databases">
        <authorList>
            <person name="Gao Z."/>
            <person name="Chen D."/>
            <person name="Peng Z."/>
        </authorList>
    </citation>
    <scope>NUCLEOTIDE SEQUENCE</scope>
</reference>
<accession>Q0MX08</accession>